<proteinExistence type="predicted"/>
<dbReference type="EMBL" id="HBUF01583375">
    <property type="protein sequence ID" value="CAG6770975.1"/>
    <property type="molecule type" value="Transcribed_RNA"/>
</dbReference>
<feature type="compositionally biased region" description="Polar residues" evidence="1">
    <location>
        <begin position="274"/>
        <end position="285"/>
    </location>
</feature>
<feature type="region of interest" description="Disordered" evidence="1">
    <location>
        <begin position="126"/>
        <end position="145"/>
    </location>
</feature>
<feature type="chain" id="PRO_5034565325" evidence="2">
    <location>
        <begin position="27"/>
        <end position="341"/>
    </location>
</feature>
<sequence length="341" mass="38463">MMYPRMTKLLYVFVPILLSRVKVVPADYVVHNITLTGPNTPLVFSSLPFLIHTPTVTSITRVNEEQSTNAQSSVHGVINNLLKKGRLLYKGVLTTTTSTKEPNVKPNQPTTQEYVNTTSNPAPTTLKTQHQPSHSTPVFTQPQPSHATPVFNIKSQEIKRKANFLPYLHMREHSNKSSVGRSRVHNYNKHMITLGTVKHKTRLLNDTMEYLANDSSNSNLDLDELERFLHIRQPDMIKPLIYYRTNNDTNDTNNDTNDTNNDTNDTSNTTDNTASTMPGDNQQPDINIVFNTEDPTLANLKDKGKEEAFLCVTKCPHTVLSIEMYIEGNRRICTGNIVNCV</sequence>
<evidence type="ECO:0000313" key="3">
    <source>
        <dbReference type="EMBL" id="CAG6770975.1"/>
    </source>
</evidence>
<feature type="signal peptide" evidence="2">
    <location>
        <begin position="1"/>
        <end position="26"/>
    </location>
</feature>
<evidence type="ECO:0000256" key="1">
    <source>
        <dbReference type="SAM" id="MobiDB-lite"/>
    </source>
</evidence>
<feature type="compositionally biased region" description="Low complexity" evidence="1">
    <location>
        <begin position="247"/>
        <end position="273"/>
    </location>
</feature>
<feature type="region of interest" description="Disordered" evidence="1">
    <location>
        <begin position="247"/>
        <end position="285"/>
    </location>
</feature>
<keyword evidence="2" id="KW-0732">Signal</keyword>
<accession>A0A8D9ARH5</accession>
<organism evidence="3">
    <name type="scientific">Cacopsylla melanoneura</name>
    <dbReference type="NCBI Taxonomy" id="428564"/>
    <lineage>
        <taxon>Eukaryota</taxon>
        <taxon>Metazoa</taxon>
        <taxon>Ecdysozoa</taxon>
        <taxon>Arthropoda</taxon>
        <taxon>Hexapoda</taxon>
        <taxon>Insecta</taxon>
        <taxon>Pterygota</taxon>
        <taxon>Neoptera</taxon>
        <taxon>Paraneoptera</taxon>
        <taxon>Hemiptera</taxon>
        <taxon>Sternorrhyncha</taxon>
        <taxon>Psylloidea</taxon>
        <taxon>Psyllidae</taxon>
        <taxon>Psyllinae</taxon>
        <taxon>Cacopsylla</taxon>
    </lineage>
</organism>
<name>A0A8D9ARH5_9HEMI</name>
<protein>
    <submittedName>
        <fullName evidence="3">Uncharacterized protein</fullName>
    </submittedName>
</protein>
<reference evidence="3" key="1">
    <citation type="submission" date="2021-05" db="EMBL/GenBank/DDBJ databases">
        <authorList>
            <person name="Alioto T."/>
            <person name="Alioto T."/>
            <person name="Gomez Garrido J."/>
        </authorList>
    </citation>
    <scope>NUCLEOTIDE SEQUENCE</scope>
</reference>
<evidence type="ECO:0000256" key="2">
    <source>
        <dbReference type="SAM" id="SignalP"/>
    </source>
</evidence>
<dbReference type="AlphaFoldDB" id="A0A8D9ARH5"/>